<reference evidence="6" key="1">
    <citation type="submission" date="2016-10" db="EMBL/GenBank/DDBJ databases">
        <authorList>
            <person name="Varghese N."/>
        </authorList>
    </citation>
    <scope>NUCLEOTIDE SEQUENCE [LARGE SCALE GENOMIC DNA]</scope>
    <source>
        <strain evidence="6">92MFCol6.1</strain>
    </source>
</reference>
<dbReference type="PANTHER" id="PTHR43004">
    <property type="entry name" value="TRK SYSTEM POTASSIUM UPTAKE PROTEIN"/>
    <property type="match status" value="1"/>
</dbReference>
<keyword evidence="2" id="KW-0285">Flavoprotein</keyword>
<protein>
    <submittedName>
        <fullName evidence="5">2-polyprenyl-6-methoxyphenol hydroxylase</fullName>
    </submittedName>
</protein>
<dbReference type="PRINTS" id="PR00420">
    <property type="entry name" value="RNGMNOXGNASE"/>
</dbReference>
<dbReference type="RefSeq" id="WP_080148509.1">
    <property type="nucleotide sequence ID" value="NZ_FWEU01000001.1"/>
</dbReference>
<feature type="domain" description="FAD-binding" evidence="4">
    <location>
        <begin position="3"/>
        <end position="360"/>
    </location>
</feature>
<proteinExistence type="predicted"/>
<dbReference type="Gene3D" id="3.50.50.60">
    <property type="entry name" value="FAD/NAD(P)-binding domain"/>
    <property type="match status" value="2"/>
</dbReference>
<dbReference type="Proteomes" id="UP000191133">
    <property type="component" value="Unassembled WGS sequence"/>
</dbReference>
<dbReference type="AlphaFoldDB" id="A0A1W1GUJ8"/>
<evidence type="ECO:0000313" key="6">
    <source>
        <dbReference type="Proteomes" id="UP000191133"/>
    </source>
</evidence>
<dbReference type="InterPro" id="IPR036188">
    <property type="entry name" value="FAD/NAD-bd_sf"/>
</dbReference>
<gene>
    <name evidence="5" type="ORF">SAMN04488690_0601</name>
</gene>
<dbReference type="GO" id="GO:0016709">
    <property type="term" value="F:oxidoreductase activity, acting on paired donors, with incorporation or reduction of molecular oxygen, NAD(P)H as one donor, and incorporation of one atom of oxygen"/>
    <property type="evidence" value="ECO:0007669"/>
    <property type="project" value="UniProtKB-ARBA"/>
</dbReference>
<organism evidence="5 6">
    <name type="scientific">Stenotrophomonas indicatrix</name>
    <dbReference type="NCBI Taxonomy" id="2045451"/>
    <lineage>
        <taxon>Bacteria</taxon>
        <taxon>Pseudomonadati</taxon>
        <taxon>Pseudomonadota</taxon>
        <taxon>Gammaproteobacteria</taxon>
        <taxon>Lysobacterales</taxon>
        <taxon>Lysobacteraceae</taxon>
        <taxon>Stenotrophomonas</taxon>
    </lineage>
</organism>
<dbReference type="Gene3D" id="3.40.30.120">
    <property type="match status" value="1"/>
</dbReference>
<evidence type="ECO:0000313" key="5">
    <source>
        <dbReference type="EMBL" id="SLM22924.1"/>
    </source>
</evidence>
<dbReference type="SUPFAM" id="SSF51905">
    <property type="entry name" value="FAD/NAD(P)-binding domain"/>
    <property type="match status" value="1"/>
</dbReference>
<evidence type="ECO:0000256" key="1">
    <source>
        <dbReference type="ARBA" id="ARBA00001974"/>
    </source>
</evidence>
<evidence type="ECO:0000256" key="3">
    <source>
        <dbReference type="ARBA" id="ARBA00022827"/>
    </source>
</evidence>
<keyword evidence="3" id="KW-0274">FAD</keyword>
<dbReference type="Pfam" id="PF01494">
    <property type="entry name" value="FAD_binding_3"/>
    <property type="match status" value="1"/>
</dbReference>
<accession>A0A1W1GUJ8</accession>
<comment type="cofactor">
    <cofactor evidence="1">
        <name>FAD</name>
        <dbReference type="ChEBI" id="CHEBI:57692"/>
    </cofactor>
</comment>
<dbReference type="InterPro" id="IPR050641">
    <property type="entry name" value="RIFMO-like"/>
</dbReference>
<dbReference type="GO" id="GO:0071949">
    <property type="term" value="F:FAD binding"/>
    <property type="evidence" value="ECO:0007669"/>
    <property type="project" value="InterPro"/>
</dbReference>
<evidence type="ECO:0000256" key="2">
    <source>
        <dbReference type="ARBA" id="ARBA00022630"/>
    </source>
</evidence>
<name>A0A1W1GUJ8_9GAMM</name>
<dbReference type="InterPro" id="IPR002938">
    <property type="entry name" value="FAD-bd"/>
</dbReference>
<dbReference type="PANTHER" id="PTHR43004:SF19">
    <property type="entry name" value="BINDING MONOOXYGENASE, PUTATIVE (JCVI)-RELATED"/>
    <property type="match status" value="1"/>
</dbReference>
<dbReference type="Pfam" id="PF21274">
    <property type="entry name" value="Rng_hyd_C"/>
    <property type="match status" value="1"/>
</dbReference>
<dbReference type="PROSITE" id="PS51257">
    <property type="entry name" value="PROKAR_LIPOPROTEIN"/>
    <property type="match status" value="1"/>
</dbReference>
<sequence length="512" mass="53574">MRYDVVIAGAGPVGLLLACELCQAGSAVLVLEKAAASPDSPLKRLPFGLRGLNAPTLEALDRRGLLDAVAAGQVLKPEKGPPPPGTAHWLSQPRKLGGHFAGIPFALDNVDSGRWPWRLHSPVGTQMAVELQALEAVLAERAQALGAVILRGAGVQSVQMGGDEVQIEAGGQTFRGRWLVGCDGGRSTVRKQCGFSFAGTDPEFTGHSLSVELEDPTVLSPGRHTTAQGMCNFNPPGTIALADFDGGAGHRQPLDRESAQALLRRISGREATITALHLATTWTDGARQATAYRRGRVLLAGDAAHVHSPLGGQGLNLGLGDAMNLGWKLAAVVRGEAADALLDTYQAERHPIGARVLEWSRAQVALMRPSAGSRALAAIVADLAETRDGATYLAERVWGVGQQLDLGHTHPLVGRSTPDFLLVDGRRMGELLRAGQAVLLVFDAAASLCEAVDVERARILSIAQPAVDSLGLSALLVRPDGIVAWASDGADAAGLARAVQEWTGSAGREAIA</sequence>
<dbReference type="EMBL" id="FWEU01000001">
    <property type="protein sequence ID" value="SLM22924.1"/>
    <property type="molecule type" value="Genomic_DNA"/>
</dbReference>
<evidence type="ECO:0000259" key="4">
    <source>
        <dbReference type="Pfam" id="PF01494"/>
    </source>
</evidence>